<organism evidence="1 2">
    <name type="scientific">Gluconacetobacter asukensis</name>
    <dbReference type="NCBI Taxonomy" id="1017181"/>
    <lineage>
        <taxon>Bacteria</taxon>
        <taxon>Pseudomonadati</taxon>
        <taxon>Pseudomonadota</taxon>
        <taxon>Alphaproteobacteria</taxon>
        <taxon>Acetobacterales</taxon>
        <taxon>Acetobacteraceae</taxon>
        <taxon>Gluconacetobacter</taxon>
    </lineage>
</organism>
<dbReference type="EMBL" id="JABEQE010000010">
    <property type="protein sequence ID" value="MBB2172835.1"/>
    <property type="molecule type" value="Genomic_DNA"/>
</dbReference>
<reference evidence="1 2" key="1">
    <citation type="submission" date="2020-04" db="EMBL/GenBank/DDBJ databases">
        <title>Description of novel Gluconacetobacter.</title>
        <authorList>
            <person name="Sombolestani A."/>
        </authorList>
    </citation>
    <scope>NUCLEOTIDE SEQUENCE [LARGE SCALE GENOMIC DNA]</scope>
    <source>
        <strain evidence="1 2">LMG 27724</strain>
    </source>
</reference>
<sequence>MTQHRTREEQIKELADELMFETGMGDGVSIMTAERHAAEFEVRAKSALQAENERLREALDDVPATVLQAVAELPDRSSPDDAPDMMLVTADELASIVRAAIDAAMDREGQGDG</sequence>
<evidence type="ECO:0000313" key="1">
    <source>
        <dbReference type="EMBL" id="MBB2172835.1"/>
    </source>
</evidence>
<name>A0A7W4J172_9PROT</name>
<protein>
    <submittedName>
        <fullName evidence="1">Uncharacterized protein</fullName>
    </submittedName>
</protein>
<gene>
    <name evidence="1" type="ORF">HLH35_12020</name>
</gene>
<comment type="caution">
    <text evidence="1">The sequence shown here is derived from an EMBL/GenBank/DDBJ whole genome shotgun (WGS) entry which is preliminary data.</text>
</comment>
<evidence type="ECO:0000313" key="2">
    <source>
        <dbReference type="Proteomes" id="UP000577891"/>
    </source>
</evidence>
<dbReference type="RefSeq" id="WP_182979520.1">
    <property type="nucleotide sequence ID" value="NZ_BAABGB010000005.1"/>
</dbReference>
<dbReference type="AlphaFoldDB" id="A0A7W4J172"/>
<keyword evidence="2" id="KW-1185">Reference proteome</keyword>
<proteinExistence type="predicted"/>
<dbReference type="Proteomes" id="UP000577891">
    <property type="component" value="Unassembled WGS sequence"/>
</dbReference>
<accession>A0A7W4J172</accession>